<gene>
    <name evidence="2" type="ORF">R3P38DRAFT_2377518</name>
</gene>
<keyword evidence="3" id="KW-1185">Reference proteome</keyword>
<dbReference type="Proteomes" id="UP001362999">
    <property type="component" value="Unassembled WGS sequence"/>
</dbReference>
<name>A0AAV9ZR20_9AGAR</name>
<dbReference type="EMBL" id="JAWWNJ010000120">
    <property type="protein sequence ID" value="KAK6988781.1"/>
    <property type="molecule type" value="Genomic_DNA"/>
</dbReference>
<dbReference type="Pfam" id="PF24764">
    <property type="entry name" value="rva_4"/>
    <property type="match status" value="1"/>
</dbReference>
<dbReference type="InterPro" id="IPR058913">
    <property type="entry name" value="Integrase_dom_put"/>
</dbReference>
<feature type="non-terminal residue" evidence="2">
    <location>
        <position position="67"/>
    </location>
</feature>
<dbReference type="PANTHER" id="PTHR46791">
    <property type="entry name" value="EXPRESSED PROTEIN"/>
    <property type="match status" value="1"/>
</dbReference>
<evidence type="ECO:0000259" key="1">
    <source>
        <dbReference type="Pfam" id="PF24764"/>
    </source>
</evidence>
<organism evidence="2 3">
    <name type="scientific">Favolaschia claudopus</name>
    <dbReference type="NCBI Taxonomy" id="2862362"/>
    <lineage>
        <taxon>Eukaryota</taxon>
        <taxon>Fungi</taxon>
        <taxon>Dikarya</taxon>
        <taxon>Basidiomycota</taxon>
        <taxon>Agaricomycotina</taxon>
        <taxon>Agaricomycetes</taxon>
        <taxon>Agaricomycetidae</taxon>
        <taxon>Agaricales</taxon>
        <taxon>Marasmiineae</taxon>
        <taxon>Mycenaceae</taxon>
        <taxon>Favolaschia</taxon>
    </lineage>
</organism>
<evidence type="ECO:0000313" key="3">
    <source>
        <dbReference type="Proteomes" id="UP001362999"/>
    </source>
</evidence>
<proteinExistence type="predicted"/>
<dbReference type="PANTHER" id="PTHR46791:SF5">
    <property type="entry name" value="CLR5 DOMAIN-CONTAINING PROTEIN-RELATED"/>
    <property type="match status" value="1"/>
</dbReference>
<feature type="domain" description="Integrase core" evidence="1">
    <location>
        <begin position="35"/>
        <end position="67"/>
    </location>
</feature>
<sequence>MGHLEGLNIHVSSERVQDSLWRVGAVGVIVRWNGVIKVRGLNALWHMDGNEKLRPWGFYVHGCVDGH</sequence>
<reference evidence="2 3" key="1">
    <citation type="journal article" date="2024" name="J Genomics">
        <title>Draft genome sequencing and assembly of Favolaschia claudopus CIRM-BRFM 2984 isolated from oak limbs.</title>
        <authorList>
            <person name="Navarro D."/>
            <person name="Drula E."/>
            <person name="Chaduli D."/>
            <person name="Cazenave R."/>
            <person name="Ahrendt S."/>
            <person name="Wang J."/>
            <person name="Lipzen A."/>
            <person name="Daum C."/>
            <person name="Barry K."/>
            <person name="Grigoriev I.V."/>
            <person name="Favel A."/>
            <person name="Rosso M.N."/>
            <person name="Martin F."/>
        </authorList>
    </citation>
    <scope>NUCLEOTIDE SEQUENCE [LARGE SCALE GENOMIC DNA]</scope>
    <source>
        <strain evidence="2 3">CIRM-BRFM 2984</strain>
    </source>
</reference>
<accession>A0AAV9ZR20</accession>
<comment type="caution">
    <text evidence="2">The sequence shown here is derived from an EMBL/GenBank/DDBJ whole genome shotgun (WGS) entry which is preliminary data.</text>
</comment>
<dbReference type="AlphaFoldDB" id="A0AAV9ZR20"/>
<evidence type="ECO:0000313" key="2">
    <source>
        <dbReference type="EMBL" id="KAK6988781.1"/>
    </source>
</evidence>
<protein>
    <recommendedName>
        <fullName evidence="1">Integrase core domain-containing protein</fullName>
    </recommendedName>
</protein>